<comment type="caution">
    <text evidence="2">The sequence shown here is derived from an EMBL/GenBank/DDBJ whole genome shotgun (WGS) entry which is preliminary data.</text>
</comment>
<feature type="signal peptide" evidence="1">
    <location>
        <begin position="1"/>
        <end position="23"/>
    </location>
</feature>
<organism evidence="2 3">
    <name type="scientific">Sphingomonas kyeonggiensis</name>
    <dbReference type="NCBI Taxonomy" id="1268553"/>
    <lineage>
        <taxon>Bacteria</taxon>
        <taxon>Pseudomonadati</taxon>
        <taxon>Pseudomonadota</taxon>
        <taxon>Alphaproteobacteria</taxon>
        <taxon>Sphingomonadales</taxon>
        <taxon>Sphingomonadaceae</taxon>
        <taxon>Sphingomonas</taxon>
    </lineage>
</organism>
<dbReference type="Proteomes" id="UP000557392">
    <property type="component" value="Unassembled WGS sequence"/>
</dbReference>
<proteinExistence type="predicted"/>
<accession>A0A7W6JUE6</accession>
<reference evidence="2 3" key="1">
    <citation type="submission" date="2020-08" db="EMBL/GenBank/DDBJ databases">
        <title>Genomic Encyclopedia of Type Strains, Phase IV (KMG-IV): sequencing the most valuable type-strain genomes for metagenomic binning, comparative biology and taxonomic classification.</title>
        <authorList>
            <person name="Goeker M."/>
        </authorList>
    </citation>
    <scope>NUCLEOTIDE SEQUENCE [LARGE SCALE GENOMIC DNA]</scope>
    <source>
        <strain evidence="2 3">DSM 101806</strain>
    </source>
</reference>
<protein>
    <recommendedName>
        <fullName evidence="4">DUF4402 domain-containing protein</fullName>
    </recommendedName>
</protein>
<dbReference type="AlphaFoldDB" id="A0A7W6JUE6"/>
<gene>
    <name evidence="2" type="ORF">GGR46_002266</name>
</gene>
<evidence type="ECO:0008006" key="4">
    <source>
        <dbReference type="Google" id="ProtNLM"/>
    </source>
</evidence>
<keyword evidence="3" id="KW-1185">Reference proteome</keyword>
<feature type="chain" id="PRO_5031539636" description="DUF4402 domain-containing protein" evidence="1">
    <location>
        <begin position="24"/>
        <end position="187"/>
    </location>
</feature>
<sequence>MNKHMVFRAALTTSLVICAPAIAQTTGTTSSGTVTVTGTVPSLCFGGTLTGGSNIDLGVLIDTSTGLLRTNLPAPTRTLTGAFCSSRSVISVEATPLLTQNATGTPPAGFSRTVNYRATASGWSPTSAVFTTGAASNPAASQNRDTAFQSDITITLDNFLTGGGTGLRLVSDPLYRGAVTVTLSVAD</sequence>
<evidence type="ECO:0000256" key="1">
    <source>
        <dbReference type="SAM" id="SignalP"/>
    </source>
</evidence>
<evidence type="ECO:0000313" key="2">
    <source>
        <dbReference type="EMBL" id="MBB4098702.1"/>
    </source>
</evidence>
<evidence type="ECO:0000313" key="3">
    <source>
        <dbReference type="Proteomes" id="UP000557392"/>
    </source>
</evidence>
<keyword evidence="1" id="KW-0732">Signal</keyword>
<dbReference type="RefSeq" id="WP_183997699.1">
    <property type="nucleotide sequence ID" value="NZ_JACIEH010000002.1"/>
</dbReference>
<dbReference type="EMBL" id="JACIEH010000002">
    <property type="protein sequence ID" value="MBB4098702.1"/>
    <property type="molecule type" value="Genomic_DNA"/>
</dbReference>
<name>A0A7W6JUE6_9SPHN</name>